<proteinExistence type="predicted"/>
<keyword evidence="1" id="KW-1133">Transmembrane helix</keyword>
<dbReference type="EMBL" id="JASUBT010000013">
    <property type="protein sequence ID" value="MDL4937096.1"/>
    <property type="molecule type" value="Genomic_DNA"/>
</dbReference>
<comment type="caution">
    <text evidence="2">The sequence shown here is derived from an EMBL/GenBank/DDBJ whole genome shotgun (WGS) entry which is preliminary data.</text>
</comment>
<evidence type="ECO:0000313" key="2">
    <source>
        <dbReference type="EMBL" id="MDL4937096.1"/>
    </source>
</evidence>
<dbReference type="Proteomes" id="UP001241571">
    <property type="component" value="Unassembled WGS sequence"/>
</dbReference>
<dbReference type="RefSeq" id="WP_103301176.1">
    <property type="nucleotide sequence ID" value="NZ_CP078507.1"/>
</dbReference>
<sequence>MEIKVFKDISKRDKTFGGLTGSQWLFIIALITTIGLDVVNLIYGFLPVFLFRGIFFPLLGLIAFNALFRPYGHKFSTWIKLNWTYQTTVQVRTYQKEGIEKYSAKNFIKNKKIKETGPKAQNKGS</sequence>
<keyword evidence="1" id="KW-0472">Membrane</keyword>
<dbReference type="AlphaFoldDB" id="A0ABD4ZWV6"/>
<keyword evidence="1" id="KW-0812">Transmembrane</keyword>
<name>A0ABD4ZWV6_ENTGA</name>
<dbReference type="Pfam" id="PF12666">
    <property type="entry name" value="PrgI"/>
    <property type="match status" value="1"/>
</dbReference>
<evidence type="ECO:0000313" key="3">
    <source>
        <dbReference type="Proteomes" id="UP001241571"/>
    </source>
</evidence>
<feature type="transmembrane region" description="Helical" evidence="1">
    <location>
        <begin position="49"/>
        <end position="68"/>
    </location>
</feature>
<evidence type="ECO:0000256" key="1">
    <source>
        <dbReference type="SAM" id="Phobius"/>
    </source>
</evidence>
<gene>
    <name evidence="2" type="ORF">QRX88_15435</name>
</gene>
<dbReference type="InterPro" id="IPR024414">
    <property type="entry name" value="Uncharacterised_PrgI"/>
</dbReference>
<accession>A0ABD4ZWV6</accession>
<protein>
    <submittedName>
        <fullName evidence="2">PrgI family protein</fullName>
    </submittedName>
</protein>
<organism evidence="2 3">
    <name type="scientific">Enterococcus gallinarum</name>
    <dbReference type="NCBI Taxonomy" id="1353"/>
    <lineage>
        <taxon>Bacteria</taxon>
        <taxon>Bacillati</taxon>
        <taxon>Bacillota</taxon>
        <taxon>Bacilli</taxon>
        <taxon>Lactobacillales</taxon>
        <taxon>Enterococcaceae</taxon>
        <taxon>Enterococcus</taxon>
    </lineage>
</organism>
<feature type="transmembrane region" description="Helical" evidence="1">
    <location>
        <begin position="21"/>
        <end position="43"/>
    </location>
</feature>
<reference evidence="2 3" key="1">
    <citation type="submission" date="2023-06" db="EMBL/GenBank/DDBJ databases">
        <title>Acute promotion of culturable opportunistic pathogens and persistent increase of antibiotic resistance following antibiotic exposure in mouse gut microbiota.</title>
        <authorList>
            <person name="Li L."/>
            <person name="Wang B."/>
            <person name="Sun Y."/>
            <person name="Wang M."/>
            <person name="Xu H."/>
        </authorList>
    </citation>
    <scope>NUCLEOTIDE SEQUENCE [LARGE SCALE GENOMIC DNA]</scope>
    <source>
        <strain evidence="2 3">CRI2_2</strain>
    </source>
</reference>